<keyword evidence="2" id="KW-1185">Reference proteome</keyword>
<evidence type="ECO:0000313" key="2">
    <source>
        <dbReference type="Proteomes" id="UP000825935"/>
    </source>
</evidence>
<comment type="caution">
    <text evidence="1">The sequence shown here is derived from an EMBL/GenBank/DDBJ whole genome shotgun (WGS) entry which is preliminary data.</text>
</comment>
<proteinExistence type="predicted"/>
<accession>A0A8T2SNQ4</accession>
<organism evidence="1 2">
    <name type="scientific">Ceratopteris richardii</name>
    <name type="common">Triangle waterfern</name>
    <dbReference type="NCBI Taxonomy" id="49495"/>
    <lineage>
        <taxon>Eukaryota</taxon>
        <taxon>Viridiplantae</taxon>
        <taxon>Streptophyta</taxon>
        <taxon>Embryophyta</taxon>
        <taxon>Tracheophyta</taxon>
        <taxon>Polypodiopsida</taxon>
        <taxon>Polypodiidae</taxon>
        <taxon>Polypodiales</taxon>
        <taxon>Pteridineae</taxon>
        <taxon>Pteridaceae</taxon>
        <taxon>Parkerioideae</taxon>
        <taxon>Ceratopteris</taxon>
    </lineage>
</organism>
<reference evidence="1" key="1">
    <citation type="submission" date="2021-08" db="EMBL/GenBank/DDBJ databases">
        <title>WGS assembly of Ceratopteris richardii.</title>
        <authorList>
            <person name="Marchant D.B."/>
            <person name="Chen G."/>
            <person name="Jenkins J."/>
            <person name="Shu S."/>
            <person name="Leebens-Mack J."/>
            <person name="Grimwood J."/>
            <person name="Schmutz J."/>
            <person name="Soltis P."/>
            <person name="Soltis D."/>
            <person name="Chen Z.-H."/>
        </authorList>
    </citation>
    <scope>NUCLEOTIDE SEQUENCE</scope>
    <source>
        <strain evidence="1">Whitten #5841</strain>
        <tissue evidence="1">Leaf</tissue>
    </source>
</reference>
<protein>
    <submittedName>
        <fullName evidence="1">Uncharacterized protein</fullName>
    </submittedName>
</protein>
<evidence type="ECO:0000313" key="1">
    <source>
        <dbReference type="EMBL" id="KAH7364996.1"/>
    </source>
</evidence>
<dbReference type="Proteomes" id="UP000825935">
    <property type="component" value="Chromosome 18"/>
</dbReference>
<sequence>MPMCLASVKRGEREGEELLVRTPFLGKRGRHMGSTSPAVAGRALVLFLLIIQTVSSPILHIHAPPPPPHPKIPNNHLPDPRPFSCVHQHCPELRPSVLCTPEINEVRSTGTLATRKEGVIPTLHMRHIARTGDSAGQHRLLRLRTILAEKTPPPGSIGSPNI</sequence>
<dbReference type="EMBL" id="CM035423">
    <property type="protein sequence ID" value="KAH7364996.1"/>
    <property type="molecule type" value="Genomic_DNA"/>
</dbReference>
<gene>
    <name evidence="1" type="ORF">KP509_18G002900</name>
</gene>
<dbReference type="AlphaFoldDB" id="A0A8T2SNQ4"/>
<name>A0A8T2SNQ4_CERRI</name>